<dbReference type="GO" id="GO:0006310">
    <property type="term" value="P:DNA recombination"/>
    <property type="evidence" value="ECO:0007669"/>
    <property type="project" value="UniProtKB-KW"/>
</dbReference>
<dbReference type="RefSeq" id="WP_188975201.1">
    <property type="nucleotide sequence ID" value="NZ_BMPD01000001.1"/>
</dbReference>
<reference evidence="4" key="2">
    <citation type="submission" date="2020-09" db="EMBL/GenBank/DDBJ databases">
        <authorList>
            <person name="Sun Q."/>
            <person name="Ohkuma M."/>
        </authorList>
    </citation>
    <scope>NUCLEOTIDE SEQUENCE</scope>
    <source>
        <strain evidence="4">JCM 19018</strain>
    </source>
</reference>
<evidence type="ECO:0000259" key="3">
    <source>
        <dbReference type="PROSITE" id="PS51898"/>
    </source>
</evidence>
<organism evidence="4 5">
    <name type="scientific">Haloarcula sebkhae</name>
    <dbReference type="NCBI Taxonomy" id="932660"/>
    <lineage>
        <taxon>Archaea</taxon>
        <taxon>Methanobacteriati</taxon>
        <taxon>Methanobacteriota</taxon>
        <taxon>Stenosarchaea group</taxon>
        <taxon>Halobacteria</taxon>
        <taxon>Halobacteriales</taxon>
        <taxon>Haloarculaceae</taxon>
        <taxon>Haloarcula</taxon>
    </lineage>
</organism>
<reference evidence="4" key="1">
    <citation type="journal article" date="2014" name="Int. J. Syst. Evol. Microbiol.">
        <title>Complete genome sequence of Corynebacterium casei LMG S-19264T (=DSM 44701T), isolated from a smear-ripened cheese.</title>
        <authorList>
            <consortium name="US DOE Joint Genome Institute (JGI-PGF)"/>
            <person name="Walter F."/>
            <person name="Albersmeier A."/>
            <person name="Kalinowski J."/>
            <person name="Ruckert C."/>
        </authorList>
    </citation>
    <scope>NUCLEOTIDE SEQUENCE</scope>
    <source>
        <strain evidence="4">JCM 19018</strain>
    </source>
</reference>
<dbReference type="CDD" id="cd00397">
    <property type="entry name" value="DNA_BRE_C"/>
    <property type="match status" value="1"/>
</dbReference>
<comment type="caution">
    <text evidence="4">The sequence shown here is derived from an EMBL/GenBank/DDBJ whole genome shotgun (WGS) entry which is preliminary data.</text>
</comment>
<dbReference type="Gene3D" id="1.10.443.10">
    <property type="entry name" value="Intergrase catalytic core"/>
    <property type="match status" value="1"/>
</dbReference>
<keyword evidence="1" id="KW-0233">DNA recombination</keyword>
<accession>A0A830EGQ4</accession>
<sequence length="199" mass="22731">MRIKRNENHHSYRCWLTPDEYKQLKQTAGSYRDSLIVQLGGEVGLRSFEIPQVCPKHITQVDGHARLRVPEGKDTEGSGGKPRDAYLPEQVESEVLRYANVEEIDRDEPIIDLTERSVQRRVKETAERVGEETGNADWEKVSSHDLRRYYAQTLLVRERMNPRVVMEVGGWSSFSAIEPYLNAPTAGVVNEEFEGTTLS</sequence>
<dbReference type="GO" id="GO:0003677">
    <property type="term" value="F:DNA binding"/>
    <property type="evidence" value="ECO:0007669"/>
    <property type="project" value="InterPro"/>
</dbReference>
<dbReference type="OrthoDB" id="216982at2157"/>
<dbReference type="EMBL" id="BMPD01000001">
    <property type="protein sequence ID" value="GGK56098.1"/>
    <property type="molecule type" value="Genomic_DNA"/>
</dbReference>
<dbReference type="SUPFAM" id="SSF56349">
    <property type="entry name" value="DNA breaking-rejoining enzymes"/>
    <property type="match status" value="1"/>
</dbReference>
<proteinExistence type="predicted"/>
<evidence type="ECO:0000313" key="4">
    <source>
        <dbReference type="EMBL" id="GGK56098.1"/>
    </source>
</evidence>
<dbReference type="Pfam" id="PF00589">
    <property type="entry name" value="Phage_integrase"/>
    <property type="match status" value="1"/>
</dbReference>
<feature type="region of interest" description="Disordered" evidence="2">
    <location>
        <begin position="64"/>
        <end position="85"/>
    </location>
</feature>
<name>A0A830EGQ4_9EURY</name>
<dbReference type="PROSITE" id="PS51898">
    <property type="entry name" value="TYR_RECOMBINASE"/>
    <property type="match status" value="1"/>
</dbReference>
<evidence type="ECO:0000256" key="1">
    <source>
        <dbReference type="ARBA" id="ARBA00023172"/>
    </source>
</evidence>
<dbReference type="InterPro" id="IPR011010">
    <property type="entry name" value="DNA_brk_join_enz"/>
</dbReference>
<feature type="domain" description="Tyr recombinase" evidence="3">
    <location>
        <begin position="11"/>
        <end position="194"/>
    </location>
</feature>
<evidence type="ECO:0000313" key="5">
    <source>
        <dbReference type="Proteomes" id="UP000614221"/>
    </source>
</evidence>
<dbReference type="GO" id="GO:0015074">
    <property type="term" value="P:DNA integration"/>
    <property type="evidence" value="ECO:0007669"/>
    <property type="project" value="InterPro"/>
</dbReference>
<gene>
    <name evidence="4" type="ORF">GCM10009067_05740</name>
</gene>
<evidence type="ECO:0000256" key="2">
    <source>
        <dbReference type="SAM" id="MobiDB-lite"/>
    </source>
</evidence>
<dbReference type="InterPro" id="IPR002104">
    <property type="entry name" value="Integrase_catalytic"/>
</dbReference>
<dbReference type="AlphaFoldDB" id="A0A830EGQ4"/>
<dbReference type="InterPro" id="IPR013762">
    <property type="entry name" value="Integrase-like_cat_sf"/>
</dbReference>
<protein>
    <submittedName>
        <fullName evidence="4">Transcription regulator</fullName>
    </submittedName>
</protein>
<dbReference type="Proteomes" id="UP000614221">
    <property type="component" value="Unassembled WGS sequence"/>
</dbReference>